<dbReference type="OrthoDB" id="6880011at2759"/>
<dbReference type="AlphaFoldDB" id="A0A7R8X8Z8"/>
<dbReference type="Proteomes" id="UP000677054">
    <property type="component" value="Unassembled WGS sequence"/>
</dbReference>
<evidence type="ECO:0000313" key="1">
    <source>
        <dbReference type="EMBL" id="CAD7246019.1"/>
    </source>
</evidence>
<evidence type="ECO:0000313" key="2">
    <source>
        <dbReference type="Proteomes" id="UP000677054"/>
    </source>
</evidence>
<organism evidence="1">
    <name type="scientific">Darwinula stevensoni</name>
    <dbReference type="NCBI Taxonomy" id="69355"/>
    <lineage>
        <taxon>Eukaryota</taxon>
        <taxon>Metazoa</taxon>
        <taxon>Ecdysozoa</taxon>
        <taxon>Arthropoda</taxon>
        <taxon>Crustacea</taxon>
        <taxon>Oligostraca</taxon>
        <taxon>Ostracoda</taxon>
        <taxon>Podocopa</taxon>
        <taxon>Podocopida</taxon>
        <taxon>Darwinulocopina</taxon>
        <taxon>Darwinuloidea</taxon>
        <taxon>Darwinulidae</taxon>
        <taxon>Darwinula</taxon>
    </lineage>
</organism>
<protein>
    <submittedName>
        <fullName evidence="1">Uncharacterized protein</fullName>
    </submittedName>
</protein>
<keyword evidence="2" id="KW-1185">Reference proteome</keyword>
<accession>A0A7R8X8Z8</accession>
<proteinExistence type="predicted"/>
<dbReference type="EMBL" id="LR900534">
    <property type="protein sequence ID" value="CAD7246019.1"/>
    <property type="molecule type" value="Genomic_DNA"/>
</dbReference>
<reference evidence="1" key="1">
    <citation type="submission" date="2020-11" db="EMBL/GenBank/DDBJ databases">
        <authorList>
            <person name="Tran Van P."/>
        </authorList>
    </citation>
    <scope>NUCLEOTIDE SEQUENCE</scope>
</reference>
<dbReference type="EMBL" id="CAJPEV010001017">
    <property type="protein sequence ID" value="CAG0890172.1"/>
    <property type="molecule type" value="Genomic_DNA"/>
</dbReference>
<gene>
    <name evidence="1" type="ORF">DSTB1V02_LOCUS5883</name>
</gene>
<sequence>MHGSSCLSLHSSPGGVKFTPVLGAEVEGRVPRVVQGVHGCPADQKQMRRLGISLPAGVVEGSEAEGDRRGHLGS</sequence>
<name>A0A7R8X8Z8_9CRUS</name>